<dbReference type="Gene3D" id="3.30.70.2970">
    <property type="entry name" value="Protein of unknown function (DUF541), domain 2"/>
    <property type="match status" value="1"/>
</dbReference>
<protein>
    <submittedName>
        <fullName evidence="2">SIMPL domain-containing protein</fullName>
    </submittedName>
</protein>
<keyword evidence="3" id="KW-1185">Reference proteome</keyword>
<organism evidence="2 3">
    <name type="scientific">Nocardioides endophyticus</name>
    <dbReference type="NCBI Taxonomy" id="1353775"/>
    <lineage>
        <taxon>Bacteria</taxon>
        <taxon>Bacillati</taxon>
        <taxon>Actinomycetota</taxon>
        <taxon>Actinomycetes</taxon>
        <taxon>Propionibacteriales</taxon>
        <taxon>Nocardioidaceae</taxon>
        <taxon>Nocardioides</taxon>
    </lineage>
</organism>
<evidence type="ECO:0000313" key="2">
    <source>
        <dbReference type="EMBL" id="GAA4751066.1"/>
    </source>
</evidence>
<proteinExistence type="predicted"/>
<sequence>MNGNITLSIRTFVIGLVVLVALVVAYLLGSSGGGSPAAARATDDDTASSDPAPPRELTMTGTGDASAVPDQLSFSLEVHLTRPELDAALEAANRSMARVLGSLKEHGVDKGDVQTTGLSMDPVYDYPNYGPPVLRGYRVSERANVLVGELEQGGAAVSAAVAAGGNEVRVDNLKLLVGDTDVVMEQARDAAVDEARAKAEQYAAASGEELGDVATISEVKTRPLPTPVEGYAALSRVTKDLAAMPIRAGRDEASVTVRIVWHLK</sequence>
<accession>A0ABP8ZBC1</accession>
<dbReference type="Gene3D" id="3.30.110.170">
    <property type="entry name" value="Protein of unknown function (DUF541), domain 1"/>
    <property type="match status" value="1"/>
</dbReference>
<dbReference type="PANTHER" id="PTHR34387">
    <property type="entry name" value="SLR1258 PROTEIN"/>
    <property type="match status" value="1"/>
</dbReference>
<name>A0ABP8ZBC1_9ACTN</name>
<gene>
    <name evidence="2" type="ORF">GCM10023350_40340</name>
</gene>
<dbReference type="Proteomes" id="UP001499882">
    <property type="component" value="Unassembled WGS sequence"/>
</dbReference>
<dbReference type="PANTHER" id="PTHR34387:SF1">
    <property type="entry name" value="PERIPLASMIC IMMUNOGENIC PROTEIN"/>
    <property type="match status" value="1"/>
</dbReference>
<dbReference type="EMBL" id="BAABKN010000026">
    <property type="protein sequence ID" value="GAA4751066.1"/>
    <property type="molecule type" value="Genomic_DNA"/>
</dbReference>
<dbReference type="InterPro" id="IPR007497">
    <property type="entry name" value="SIMPL/DUF541"/>
</dbReference>
<evidence type="ECO:0000313" key="3">
    <source>
        <dbReference type="Proteomes" id="UP001499882"/>
    </source>
</evidence>
<evidence type="ECO:0000256" key="1">
    <source>
        <dbReference type="SAM" id="MobiDB-lite"/>
    </source>
</evidence>
<feature type="region of interest" description="Disordered" evidence="1">
    <location>
        <begin position="33"/>
        <end position="66"/>
    </location>
</feature>
<dbReference type="Pfam" id="PF04402">
    <property type="entry name" value="SIMPL"/>
    <property type="match status" value="1"/>
</dbReference>
<dbReference type="InterPro" id="IPR052022">
    <property type="entry name" value="26kDa_periplasmic_antigen"/>
</dbReference>
<reference evidence="3" key="1">
    <citation type="journal article" date="2019" name="Int. J. Syst. Evol. Microbiol.">
        <title>The Global Catalogue of Microorganisms (GCM) 10K type strain sequencing project: providing services to taxonomists for standard genome sequencing and annotation.</title>
        <authorList>
            <consortium name="The Broad Institute Genomics Platform"/>
            <consortium name="The Broad Institute Genome Sequencing Center for Infectious Disease"/>
            <person name="Wu L."/>
            <person name="Ma J."/>
        </authorList>
    </citation>
    <scope>NUCLEOTIDE SEQUENCE [LARGE SCALE GENOMIC DNA]</scope>
    <source>
        <strain evidence="3">JCM 18532</strain>
    </source>
</reference>
<comment type="caution">
    <text evidence="2">The sequence shown here is derived from an EMBL/GenBank/DDBJ whole genome shotgun (WGS) entry which is preliminary data.</text>
</comment>
<dbReference type="RefSeq" id="WP_345528764.1">
    <property type="nucleotide sequence ID" value="NZ_BAABKN010000026.1"/>
</dbReference>